<dbReference type="AlphaFoldDB" id="A0A2C9U2F0"/>
<dbReference type="Gene3D" id="3.40.605.10">
    <property type="entry name" value="Aldehyde Dehydrogenase, Chain A, domain 1"/>
    <property type="match status" value="1"/>
</dbReference>
<dbReference type="STRING" id="3983.A0A2C9U2F0"/>
<dbReference type="EMBL" id="CM004404">
    <property type="protein sequence ID" value="OAY23435.1"/>
    <property type="molecule type" value="Genomic_DNA"/>
</dbReference>
<dbReference type="GO" id="GO:0016491">
    <property type="term" value="F:oxidoreductase activity"/>
    <property type="evidence" value="ECO:0007669"/>
    <property type="project" value="UniProtKB-KW"/>
</dbReference>
<gene>
    <name evidence="2" type="ORF">MANES_18G078900</name>
</gene>
<dbReference type="PANTHER" id="PTHR43570:SF16">
    <property type="entry name" value="ALDEHYDE DEHYDROGENASE TYPE III, ISOFORM Q"/>
    <property type="match status" value="1"/>
</dbReference>
<name>A0A2C9U2F0_MANES</name>
<dbReference type="InterPro" id="IPR016162">
    <property type="entry name" value="Ald_DH_N"/>
</dbReference>
<evidence type="ECO:0000256" key="1">
    <source>
        <dbReference type="ARBA" id="ARBA00023002"/>
    </source>
</evidence>
<organism evidence="2">
    <name type="scientific">Manihot esculenta</name>
    <name type="common">Cassava</name>
    <name type="synonym">Jatropha manihot</name>
    <dbReference type="NCBI Taxonomy" id="3983"/>
    <lineage>
        <taxon>Eukaryota</taxon>
        <taxon>Viridiplantae</taxon>
        <taxon>Streptophyta</taxon>
        <taxon>Embryophyta</taxon>
        <taxon>Tracheophyta</taxon>
        <taxon>Spermatophyta</taxon>
        <taxon>Magnoliopsida</taxon>
        <taxon>eudicotyledons</taxon>
        <taxon>Gunneridae</taxon>
        <taxon>Pentapetalae</taxon>
        <taxon>rosids</taxon>
        <taxon>fabids</taxon>
        <taxon>Malpighiales</taxon>
        <taxon>Euphorbiaceae</taxon>
        <taxon>Crotonoideae</taxon>
        <taxon>Manihoteae</taxon>
        <taxon>Manihot</taxon>
    </lineage>
</organism>
<dbReference type="PANTHER" id="PTHR43570">
    <property type="entry name" value="ALDEHYDE DEHYDROGENASE"/>
    <property type="match status" value="1"/>
</dbReference>
<proteinExistence type="predicted"/>
<dbReference type="GO" id="GO:0006081">
    <property type="term" value="P:aldehyde metabolic process"/>
    <property type="evidence" value="ECO:0007669"/>
    <property type="project" value="InterPro"/>
</dbReference>
<accession>A0A2C9U2F0</accession>
<evidence type="ECO:0000313" key="2">
    <source>
        <dbReference type="EMBL" id="OAY23435.1"/>
    </source>
</evidence>
<evidence type="ECO:0008006" key="3">
    <source>
        <dbReference type="Google" id="ProtNLM"/>
    </source>
</evidence>
<dbReference type="SUPFAM" id="SSF53720">
    <property type="entry name" value="ALDH-like"/>
    <property type="match status" value="1"/>
</dbReference>
<protein>
    <recommendedName>
        <fullName evidence="3">Aldehyde dehydrogenase domain-containing protein</fullName>
    </recommendedName>
</protein>
<reference evidence="2" key="1">
    <citation type="submission" date="2016-02" db="EMBL/GenBank/DDBJ databases">
        <title>WGS assembly of Manihot esculenta.</title>
        <authorList>
            <person name="Bredeson J.V."/>
            <person name="Prochnik S.E."/>
            <person name="Lyons J.B."/>
            <person name="Schmutz J."/>
            <person name="Grimwood J."/>
            <person name="Vrebalov J."/>
            <person name="Bart R.S."/>
            <person name="Amuge T."/>
            <person name="Ferguson M.E."/>
            <person name="Green R."/>
            <person name="Putnam N."/>
            <person name="Stites J."/>
            <person name="Rounsley S."/>
            <person name="Rokhsar D.S."/>
        </authorList>
    </citation>
    <scope>NUCLEOTIDE SEQUENCE [LARGE SCALE GENOMIC DNA]</scope>
    <source>
        <tissue evidence="2">Leaf</tissue>
    </source>
</reference>
<dbReference type="InterPro" id="IPR012394">
    <property type="entry name" value="Aldehyde_DH_NAD(P)"/>
</dbReference>
<keyword evidence="1" id="KW-0560">Oxidoreductase</keyword>
<dbReference type="InterPro" id="IPR016161">
    <property type="entry name" value="Ald_DH/histidinol_DH"/>
</dbReference>
<sequence length="88" mass="9892">MAGRVEEEEEKAVFDAEAAGALVKELRGTFSSGKTRSYEWRVSQLKSLLKLCDENENEIAGALRQDLSKPELETIVYEVTISPHHLSR</sequence>